<name>A0A1R1Y5M1_9FUNG</name>
<evidence type="ECO:0000313" key="2">
    <source>
        <dbReference type="Proteomes" id="UP000187429"/>
    </source>
</evidence>
<dbReference type="EMBL" id="LSSM01002297">
    <property type="protein sequence ID" value="OMJ22277.1"/>
    <property type="molecule type" value="Genomic_DNA"/>
</dbReference>
<protein>
    <submittedName>
        <fullName evidence="1">Uncharacterized protein</fullName>
    </submittedName>
</protein>
<proteinExistence type="predicted"/>
<gene>
    <name evidence="1" type="ORF">AYI69_g5454</name>
</gene>
<sequence>MISYRSVKVVSRYAAFPERLVSTIGFSLTHLSTPPKFQWRALDFLFATIKDWECRFRVVQLLEKPS</sequence>
<reference evidence="2" key="1">
    <citation type="submission" date="2017-01" db="EMBL/GenBank/DDBJ databases">
        <authorList>
            <person name="Wang Y."/>
            <person name="White M."/>
            <person name="Kvist S."/>
            <person name="Moncalvo J.-M."/>
        </authorList>
    </citation>
    <scope>NUCLEOTIDE SEQUENCE [LARGE SCALE GENOMIC DNA]</scope>
    <source>
        <strain evidence="2">ID-206-W2</strain>
    </source>
</reference>
<comment type="caution">
    <text evidence="1">The sequence shown here is derived from an EMBL/GenBank/DDBJ whole genome shotgun (WGS) entry which is preliminary data.</text>
</comment>
<organism evidence="1 2">
    <name type="scientific">Smittium culicis</name>
    <dbReference type="NCBI Taxonomy" id="133412"/>
    <lineage>
        <taxon>Eukaryota</taxon>
        <taxon>Fungi</taxon>
        <taxon>Fungi incertae sedis</taxon>
        <taxon>Zoopagomycota</taxon>
        <taxon>Kickxellomycotina</taxon>
        <taxon>Harpellomycetes</taxon>
        <taxon>Harpellales</taxon>
        <taxon>Legeriomycetaceae</taxon>
        <taxon>Smittium</taxon>
    </lineage>
</organism>
<dbReference type="Proteomes" id="UP000187429">
    <property type="component" value="Unassembled WGS sequence"/>
</dbReference>
<dbReference type="AlphaFoldDB" id="A0A1R1Y5M1"/>
<accession>A0A1R1Y5M1</accession>
<keyword evidence="2" id="KW-1185">Reference proteome</keyword>
<evidence type="ECO:0000313" key="1">
    <source>
        <dbReference type="EMBL" id="OMJ22277.1"/>
    </source>
</evidence>